<dbReference type="AlphaFoldDB" id="A0A316IH87"/>
<dbReference type="OrthoDB" id="5956306at2"/>
<reference evidence="2 3" key="1">
    <citation type="submission" date="2018-05" db="EMBL/GenBank/DDBJ databases">
        <title>Genomic Encyclopedia of Type Strains, Phase IV (KMG-IV): sequencing the most valuable type-strain genomes for metagenomic binning, comparative biology and taxonomic classification.</title>
        <authorList>
            <person name="Goeker M."/>
        </authorList>
    </citation>
    <scope>NUCLEOTIDE SEQUENCE [LARGE SCALE GENOMIC DNA]</scope>
    <source>
        <strain evidence="2 3">DSM 14263</strain>
    </source>
</reference>
<sequence length="179" mass="17904">MTPAFHRRLLCLAALGAAGVCGAARAQPPPVPLPSPSARPALPGAPVSDAVLDGVRGGYDVGQGLVASLGVARAVYVNGSLVTSTRFSVPDIAHLTAPQAAALASALGAVNLVQIGANNSFDPSLLRGGLGATVIQNTLDRQAIQGLTTLDVTVNTLGAFRAQSLQDSLQAAQLGSLGH</sequence>
<proteinExistence type="predicted"/>
<organism evidence="2 3">
    <name type="scientific">Fulvimonas soli</name>
    <dbReference type="NCBI Taxonomy" id="155197"/>
    <lineage>
        <taxon>Bacteria</taxon>
        <taxon>Pseudomonadati</taxon>
        <taxon>Pseudomonadota</taxon>
        <taxon>Gammaproteobacteria</taxon>
        <taxon>Lysobacterales</taxon>
        <taxon>Rhodanobacteraceae</taxon>
        <taxon>Fulvimonas</taxon>
    </lineage>
</organism>
<protein>
    <submittedName>
        <fullName evidence="2">Uncharacterized protein</fullName>
    </submittedName>
</protein>
<gene>
    <name evidence="2" type="ORF">C7456_10173</name>
</gene>
<keyword evidence="3" id="KW-1185">Reference proteome</keyword>
<evidence type="ECO:0000256" key="1">
    <source>
        <dbReference type="SAM" id="SignalP"/>
    </source>
</evidence>
<accession>A0A316IH87</accession>
<feature type="signal peptide" evidence="1">
    <location>
        <begin position="1"/>
        <end position="26"/>
    </location>
</feature>
<name>A0A316IH87_9GAMM</name>
<feature type="chain" id="PRO_5016323070" evidence="1">
    <location>
        <begin position="27"/>
        <end position="179"/>
    </location>
</feature>
<dbReference type="Proteomes" id="UP000245812">
    <property type="component" value="Unassembled WGS sequence"/>
</dbReference>
<dbReference type="EMBL" id="QGHC01000001">
    <property type="protein sequence ID" value="PWK92741.1"/>
    <property type="molecule type" value="Genomic_DNA"/>
</dbReference>
<evidence type="ECO:0000313" key="2">
    <source>
        <dbReference type="EMBL" id="PWK92741.1"/>
    </source>
</evidence>
<keyword evidence="1" id="KW-0732">Signal</keyword>
<evidence type="ECO:0000313" key="3">
    <source>
        <dbReference type="Proteomes" id="UP000245812"/>
    </source>
</evidence>
<comment type="caution">
    <text evidence="2">The sequence shown here is derived from an EMBL/GenBank/DDBJ whole genome shotgun (WGS) entry which is preliminary data.</text>
</comment>
<dbReference type="RefSeq" id="WP_109721799.1">
    <property type="nucleotide sequence ID" value="NZ_MSZV01000076.1"/>
</dbReference>